<dbReference type="InterPro" id="IPR002725">
    <property type="entry name" value="YgjP-like_metallopeptidase"/>
</dbReference>
<protein>
    <recommendedName>
        <fullName evidence="1">YgjP-like metallopeptidase domain-containing protein</fullName>
    </recommendedName>
</protein>
<gene>
    <name evidence="2" type="ORF">SAMN05216234_1482</name>
</gene>
<dbReference type="RefSeq" id="WP_092913913.1">
    <property type="nucleotide sequence ID" value="NZ_FOXB01000048.1"/>
</dbReference>
<dbReference type="EMBL" id="FOXB01000048">
    <property type="protein sequence ID" value="SFP86247.1"/>
    <property type="molecule type" value="Genomic_DNA"/>
</dbReference>
<dbReference type="Proteomes" id="UP000199227">
    <property type="component" value="Unassembled WGS sequence"/>
</dbReference>
<evidence type="ECO:0000313" key="2">
    <source>
        <dbReference type="EMBL" id="SFP86247.1"/>
    </source>
</evidence>
<dbReference type="STRING" id="223786.SAMN05216234_1482"/>
<sequence length="231" mass="27318">MRVEYGTETIEFKITRSKKAKNTYITVDRDNGVVVKAPEGVLDDEIASMVKSKAKWIVQKLEEVGSEVEHGEIVTGSRLFYLGKSYYVEIIRQNRKDIEVTFIHSKFKIYTPKHYNQIELNEAIDRFYKQKAEEKITKLVKKFSATMKLYPEYVGFRKSKTKWGSCSQRDRITFNPEVMKLSSSLIEYVVIHELAHIAYKNHSKEFWKLIKKYMSDYTEKEKQLRVFEKKV</sequence>
<dbReference type="PANTHER" id="PTHR30399:SF1">
    <property type="entry name" value="UTP PYROPHOSPHATASE"/>
    <property type="match status" value="1"/>
</dbReference>
<evidence type="ECO:0000259" key="1">
    <source>
        <dbReference type="Pfam" id="PF01863"/>
    </source>
</evidence>
<organism evidence="2 3">
    <name type="scientific">Hydrogenimonas thermophila</name>
    <dbReference type="NCBI Taxonomy" id="223786"/>
    <lineage>
        <taxon>Bacteria</taxon>
        <taxon>Pseudomonadati</taxon>
        <taxon>Campylobacterota</taxon>
        <taxon>Epsilonproteobacteria</taxon>
        <taxon>Campylobacterales</taxon>
        <taxon>Hydrogenimonadaceae</taxon>
        <taxon>Hydrogenimonas</taxon>
    </lineage>
</organism>
<reference evidence="2 3" key="1">
    <citation type="submission" date="2016-10" db="EMBL/GenBank/DDBJ databases">
        <authorList>
            <person name="de Groot N.N."/>
        </authorList>
    </citation>
    <scope>NUCLEOTIDE SEQUENCE [LARGE SCALE GENOMIC DNA]</scope>
    <source>
        <strain evidence="2 3">EP1-55-1</strain>
    </source>
</reference>
<feature type="domain" description="YgjP-like metallopeptidase" evidence="1">
    <location>
        <begin position="21"/>
        <end position="225"/>
    </location>
</feature>
<dbReference type="InterPro" id="IPR053136">
    <property type="entry name" value="UTP_pyrophosphatase-like"/>
</dbReference>
<evidence type="ECO:0000313" key="3">
    <source>
        <dbReference type="Proteomes" id="UP000199227"/>
    </source>
</evidence>
<dbReference type="AlphaFoldDB" id="A0A1I5TUH2"/>
<dbReference type="CDD" id="cd07344">
    <property type="entry name" value="M48_yhfN_like"/>
    <property type="match status" value="1"/>
</dbReference>
<keyword evidence="3" id="KW-1185">Reference proteome</keyword>
<proteinExistence type="predicted"/>
<dbReference type="Gene3D" id="3.30.2010.10">
    <property type="entry name" value="Metalloproteases ('zincins'), catalytic domain"/>
    <property type="match status" value="1"/>
</dbReference>
<dbReference type="Pfam" id="PF01863">
    <property type="entry name" value="YgjP-like"/>
    <property type="match status" value="1"/>
</dbReference>
<dbReference type="PANTHER" id="PTHR30399">
    <property type="entry name" value="UNCHARACTERIZED PROTEIN YGJP"/>
    <property type="match status" value="1"/>
</dbReference>
<accession>A0A1I5TUH2</accession>
<dbReference type="OrthoDB" id="5321643at2"/>
<name>A0A1I5TUH2_9BACT</name>